<dbReference type="RefSeq" id="WP_353567701.1">
    <property type="nucleotide sequence ID" value="NZ_BAABRI010000016.1"/>
</dbReference>
<accession>A0ABP9UPX0</accession>
<reference evidence="2 3" key="1">
    <citation type="submission" date="2024-02" db="EMBL/GenBank/DDBJ databases">
        <title>Haloferula sargassicola NBRC 104335.</title>
        <authorList>
            <person name="Ichikawa N."/>
            <person name="Katano-Makiyama Y."/>
            <person name="Hidaka K."/>
        </authorList>
    </citation>
    <scope>NUCLEOTIDE SEQUENCE [LARGE SCALE GENOMIC DNA]</scope>
    <source>
        <strain evidence="2 3">NBRC 104335</strain>
    </source>
</reference>
<dbReference type="InterPro" id="IPR010982">
    <property type="entry name" value="Lambda_DNA-bd_dom_sf"/>
</dbReference>
<protein>
    <recommendedName>
        <fullName evidence="1">HTH cro/C1-type domain-containing protein</fullName>
    </recommendedName>
</protein>
<dbReference type="EMBL" id="BAABRI010000016">
    <property type="protein sequence ID" value="GAA5483590.1"/>
    <property type="molecule type" value="Genomic_DNA"/>
</dbReference>
<dbReference type="Gene3D" id="1.10.260.40">
    <property type="entry name" value="lambda repressor-like DNA-binding domains"/>
    <property type="match status" value="1"/>
</dbReference>
<evidence type="ECO:0000313" key="2">
    <source>
        <dbReference type="EMBL" id="GAA5483590.1"/>
    </source>
</evidence>
<evidence type="ECO:0000259" key="1">
    <source>
        <dbReference type="PROSITE" id="PS50943"/>
    </source>
</evidence>
<name>A0ABP9UPX0_9BACT</name>
<proteinExistence type="predicted"/>
<dbReference type="Pfam" id="PF13560">
    <property type="entry name" value="HTH_31"/>
    <property type="match status" value="1"/>
</dbReference>
<dbReference type="SMART" id="SM00530">
    <property type="entry name" value="HTH_XRE"/>
    <property type="match status" value="1"/>
</dbReference>
<sequence length="111" mass="12361">MSKTSIRIGIVAKAALAHFAALLRVQRKERNLTLNELADRLGISIPTVRKMLDGSPSVAIGSYFEAARILGVPLFDPDPDRFAMTASRTAEMESLLPQRIRARQQEIHDDF</sequence>
<dbReference type="CDD" id="cd00093">
    <property type="entry name" value="HTH_XRE"/>
    <property type="match status" value="1"/>
</dbReference>
<comment type="caution">
    <text evidence="2">The sequence shown here is derived from an EMBL/GenBank/DDBJ whole genome shotgun (WGS) entry which is preliminary data.</text>
</comment>
<feature type="domain" description="HTH cro/C1-type" evidence="1">
    <location>
        <begin position="23"/>
        <end position="82"/>
    </location>
</feature>
<dbReference type="SUPFAM" id="SSF47413">
    <property type="entry name" value="lambda repressor-like DNA-binding domains"/>
    <property type="match status" value="1"/>
</dbReference>
<gene>
    <name evidence="2" type="ORF">Hsar01_02824</name>
</gene>
<dbReference type="Proteomes" id="UP001476282">
    <property type="component" value="Unassembled WGS sequence"/>
</dbReference>
<evidence type="ECO:0000313" key="3">
    <source>
        <dbReference type="Proteomes" id="UP001476282"/>
    </source>
</evidence>
<dbReference type="PROSITE" id="PS50943">
    <property type="entry name" value="HTH_CROC1"/>
    <property type="match status" value="1"/>
</dbReference>
<dbReference type="InterPro" id="IPR001387">
    <property type="entry name" value="Cro/C1-type_HTH"/>
</dbReference>
<organism evidence="2 3">
    <name type="scientific">Haloferula sargassicola</name>
    <dbReference type="NCBI Taxonomy" id="490096"/>
    <lineage>
        <taxon>Bacteria</taxon>
        <taxon>Pseudomonadati</taxon>
        <taxon>Verrucomicrobiota</taxon>
        <taxon>Verrucomicrobiia</taxon>
        <taxon>Verrucomicrobiales</taxon>
        <taxon>Verrucomicrobiaceae</taxon>
        <taxon>Haloferula</taxon>
    </lineage>
</organism>
<keyword evidence="3" id="KW-1185">Reference proteome</keyword>